<dbReference type="GO" id="GO:0005789">
    <property type="term" value="C:endoplasmic reticulum membrane"/>
    <property type="evidence" value="ECO:0007669"/>
    <property type="project" value="TreeGrafter"/>
</dbReference>
<feature type="coiled-coil region" evidence="1">
    <location>
        <begin position="619"/>
        <end position="772"/>
    </location>
</feature>
<feature type="compositionally biased region" description="Basic and acidic residues" evidence="2">
    <location>
        <begin position="113"/>
        <end position="126"/>
    </location>
</feature>
<dbReference type="EnsemblMetazoa" id="XM_008216693">
    <property type="protein sequence ID" value="XP_008214915"/>
    <property type="gene ID" value="LOC100123647"/>
</dbReference>
<reference evidence="4" key="1">
    <citation type="submission" date="2021-01" db="UniProtKB">
        <authorList>
            <consortium name="EnsemblMetazoa"/>
        </authorList>
    </citation>
    <scope>IDENTIFICATION</scope>
</reference>
<dbReference type="Proteomes" id="UP000002358">
    <property type="component" value="Chromosome 4"/>
</dbReference>
<keyword evidence="5" id="KW-1185">Reference proteome</keyword>
<feature type="compositionally biased region" description="Basic residues" evidence="2">
    <location>
        <begin position="57"/>
        <end position="69"/>
    </location>
</feature>
<keyword evidence="1" id="KW-0175">Coiled coil</keyword>
<feature type="region of interest" description="Disordered" evidence="2">
    <location>
        <begin position="1122"/>
        <end position="1147"/>
    </location>
</feature>
<feature type="coiled-coil region" evidence="1">
    <location>
        <begin position="947"/>
        <end position="1121"/>
    </location>
</feature>
<accession>A0A7M7LV56</accession>
<protein>
    <recommendedName>
        <fullName evidence="6">Kinectin</fullName>
    </recommendedName>
</protein>
<dbReference type="GeneID" id="100123647"/>
<dbReference type="EnsemblMetazoa" id="XM_008216694">
    <property type="protein sequence ID" value="XP_008214916"/>
    <property type="gene ID" value="LOC100123647"/>
</dbReference>
<dbReference type="RefSeq" id="XP_008214916.1">
    <property type="nucleotide sequence ID" value="XM_008216694.4"/>
</dbReference>
<dbReference type="EnsemblMetazoa" id="XM_008216692">
    <property type="protein sequence ID" value="XP_008214914"/>
    <property type="gene ID" value="LOC100123647"/>
</dbReference>
<feature type="coiled-coil region" evidence="1">
    <location>
        <begin position="288"/>
        <end position="379"/>
    </location>
</feature>
<feature type="compositionally biased region" description="Basic and acidic residues" evidence="2">
    <location>
        <begin position="845"/>
        <end position="855"/>
    </location>
</feature>
<evidence type="ECO:0008006" key="6">
    <source>
        <dbReference type="Google" id="ProtNLM"/>
    </source>
</evidence>
<dbReference type="AlphaFoldDB" id="A0A7M7LV56"/>
<dbReference type="SMR" id="A0A7M7LV56"/>
<dbReference type="InterPro" id="IPR040248">
    <property type="entry name" value="RRBP1"/>
</dbReference>
<feature type="transmembrane region" description="Helical" evidence="3">
    <location>
        <begin position="7"/>
        <end position="28"/>
    </location>
</feature>
<dbReference type="RefSeq" id="XP_032455126.1">
    <property type="nucleotide sequence ID" value="XM_032599235.1"/>
</dbReference>
<evidence type="ECO:0000256" key="2">
    <source>
        <dbReference type="SAM" id="MobiDB-lite"/>
    </source>
</evidence>
<feature type="compositionally biased region" description="Basic and acidic residues" evidence="2">
    <location>
        <begin position="145"/>
        <end position="165"/>
    </location>
</feature>
<dbReference type="RefSeq" id="XP_008214915.1">
    <property type="nucleotide sequence ID" value="XM_008216693.4"/>
</dbReference>
<dbReference type="PANTHER" id="PTHR18939:SF4">
    <property type="entry name" value="RIBOSOME-BINDING PROTEIN 1"/>
    <property type="match status" value="1"/>
</dbReference>
<evidence type="ECO:0000313" key="5">
    <source>
        <dbReference type="Proteomes" id="UP000002358"/>
    </source>
</evidence>
<dbReference type="EnsemblMetazoa" id="XM_032599235">
    <property type="protein sequence ID" value="XP_032455126"/>
    <property type="gene ID" value="LOC100123647"/>
</dbReference>
<feature type="region of interest" description="Disordered" evidence="2">
    <location>
        <begin position="48"/>
        <end position="263"/>
    </location>
</feature>
<feature type="compositionally biased region" description="Basic and acidic residues" evidence="2">
    <location>
        <begin position="225"/>
        <end position="246"/>
    </location>
</feature>
<feature type="compositionally biased region" description="Basic residues" evidence="2">
    <location>
        <begin position="1218"/>
        <end position="1233"/>
    </location>
</feature>
<dbReference type="OrthoDB" id="5875463at2759"/>
<dbReference type="KEGG" id="nvi:100123647"/>
<keyword evidence="3" id="KW-0472">Membrane</keyword>
<dbReference type="EnsemblMetazoa" id="XM_008216695">
    <property type="protein sequence ID" value="XP_008214917"/>
    <property type="gene ID" value="LOC100123647"/>
</dbReference>
<evidence type="ECO:0000256" key="1">
    <source>
        <dbReference type="SAM" id="Coils"/>
    </source>
</evidence>
<dbReference type="InParanoid" id="A0A7M7LV56"/>
<feature type="compositionally biased region" description="Polar residues" evidence="2">
    <location>
        <begin position="213"/>
        <end position="223"/>
    </location>
</feature>
<feature type="compositionally biased region" description="Polar residues" evidence="2">
    <location>
        <begin position="1125"/>
        <end position="1134"/>
    </location>
</feature>
<sequence length="1233" mass="139585">MDVQTGLVYVAVVLVSALVIGFVSVFAMKEKSYEEAIAEQRKLPDDLLLGKKEKIKEKKHKNKTGKKVKEKKEEKEEKEEKPEHVQFEETPQILPPEPPVQESGKGSKKKGKIEKVKPILVNKDEPVVVVTEPSPSQPVLAQEGNHFDITHPKDDLELIRSHSRENLSQIGQSEPPGLVNKSPKETPTRSKKNAKEKDSKKKDDHKEEKKEVPTTSNQPSASAKDQVKEKPKETIKEVKEPKEPVKENVTPLQSSNKESKKIRKKNDILAQIGGDRDGVNFSLLKPLVQKAELSRSEIQILIDQLLNKQQDNPLEHAEWTESRADPVIKLKKQLADKEKALKDEQEASVSVQSKLLELRAELNGERSRFTANVRQLEEALNAKVSEAQTLHTRMQHILESHAAEKLGFTRKIETLESKEKEDAAIILKLKEDQGNSQGHLQQELHNQRKQMDIQFAQMRDSENALKAQLAQKHAELQELQNVNITISQELQATCDSSTHEIEMLRQQLSMMQEQVMHSDAQIQIYKETSDRLQDAHRQLEESRRVQSEMDHRIKSMHRHEQELQKQITWFQTELDAAKAESSETNAALEKARADLAKAHADDSVTVTDNGNSSETSEIAAKLKAKEIELQKTLSEASKAQAELKKTQGDIKKLESDLMEARNELKVTKSELGRAQDNYKLAQNDLIKCQEELREIQHVLAQTRAEFSKINSFTSSAKDNKHGEAELKIVRLQEENDRLSAQLGGMGELQKEIKQLREKNESLSSQLAASTERPAVEGRENGIEEKAQKNSIQTVENTNLLAQKEDQLAALRTALSQKEKELDQLGTQVESLRSEVNDQRSVTSRLQDDLEQQRSKNNDLRRKNWKVMEALNTAESRLNKNSRPIDDVQKLKEIKVEEQEATKALLQRIFPEIKVSEKSHDQWMKAFEEQVYTALDKLKTDTYSESASAELEKTNKNLQAMVNHYKQIIYDTEGMLNKLQSHIESEEKRWQAQLRQKENEVSNLRVEIHDLQDKTISDNNELQQKIADLESRVSEAESLKAKTKTESAHTQNRVPDLAVLEQLQEEKARLTQQLQNESSKRATLDAEVAKLLLLVETTESNLSQEKKLVSQLQQEVSQLKSEVCGGSSSSDQMTLNGPPVTDSPQSEPTVGAQCLIAALEKTLLKNTELENCSLAEPENSVESQQDIDDGSLTSKFASNTCRTTENVIQNSCNPLNGPQHKKHKKKRKGGSGKK</sequence>
<dbReference type="RefSeq" id="XP_008214914.1">
    <property type="nucleotide sequence ID" value="XM_008216692.4"/>
</dbReference>
<feature type="region of interest" description="Disordered" evidence="2">
    <location>
        <begin position="833"/>
        <end position="855"/>
    </location>
</feature>
<feature type="coiled-coil region" evidence="1">
    <location>
        <begin position="462"/>
        <end position="594"/>
    </location>
</feature>
<dbReference type="RefSeq" id="XP_008214917.1">
    <property type="nucleotide sequence ID" value="XM_008216695.4"/>
</dbReference>
<feature type="compositionally biased region" description="Low complexity" evidence="2">
    <location>
        <begin position="127"/>
        <end position="139"/>
    </location>
</feature>
<evidence type="ECO:0000256" key="3">
    <source>
        <dbReference type="SAM" id="Phobius"/>
    </source>
</evidence>
<keyword evidence="3" id="KW-1133">Transmembrane helix</keyword>
<feature type="compositionally biased region" description="Basic and acidic residues" evidence="2">
    <location>
        <begin position="182"/>
        <end position="212"/>
    </location>
</feature>
<name>A0A7M7LV56_NASVI</name>
<proteinExistence type="predicted"/>
<keyword evidence="3" id="KW-0812">Transmembrane</keyword>
<feature type="compositionally biased region" description="Basic and acidic residues" evidence="2">
    <location>
        <begin position="70"/>
        <end position="87"/>
    </location>
</feature>
<evidence type="ECO:0000313" key="4">
    <source>
        <dbReference type="EnsemblMetazoa" id="XP_008214914"/>
    </source>
</evidence>
<dbReference type="PANTHER" id="PTHR18939">
    <property type="entry name" value="RIBOSOME BINDING PROTEIN-1"/>
    <property type="match status" value="1"/>
</dbReference>
<organism evidence="4 5">
    <name type="scientific">Nasonia vitripennis</name>
    <name type="common">Parasitic wasp</name>
    <dbReference type="NCBI Taxonomy" id="7425"/>
    <lineage>
        <taxon>Eukaryota</taxon>
        <taxon>Metazoa</taxon>
        <taxon>Ecdysozoa</taxon>
        <taxon>Arthropoda</taxon>
        <taxon>Hexapoda</taxon>
        <taxon>Insecta</taxon>
        <taxon>Pterygota</taxon>
        <taxon>Neoptera</taxon>
        <taxon>Endopterygota</taxon>
        <taxon>Hymenoptera</taxon>
        <taxon>Apocrita</taxon>
        <taxon>Proctotrupomorpha</taxon>
        <taxon>Chalcidoidea</taxon>
        <taxon>Pteromalidae</taxon>
        <taxon>Pteromalinae</taxon>
        <taxon>Nasonia</taxon>
    </lineage>
</organism>
<feature type="region of interest" description="Disordered" evidence="2">
    <location>
        <begin position="1207"/>
        <end position="1233"/>
    </location>
</feature>